<organism evidence="7 8">
    <name type="scientific">Promethearchaeum syntrophicum</name>
    <dbReference type="NCBI Taxonomy" id="2594042"/>
    <lineage>
        <taxon>Archaea</taxon>
        <taxon>Promethearchaeati</taxon>
        <taxon>Promethearchaeota</taxon>
        <taxon>Promethearchaeia</taxon>
        <taxon>Promethearchaeales</taxon>
        <taxon>Promethearchaeaceae</taxon>
        <taxon>Promethearchaeum</taxon>
    </lineage>
</organism>
<dbReference type="KEGG" id="psyt:DSAG12_01174"/>
<dbReference type="PANTHER" id="PTHR23413">
    <property type="entry name" value="60S RIBOSOMAL PROTEIN L32 AND DNA-DIRECTED RNA POLYMERASE II, SUBUNIT N"/>
    <property type="match status" value="1"/>
</dbReference>
<keyword evidence="2 5" id="KW-0689">Ribosomal protein</keyword>
<dbReference type="PROSITE" id="PS00580">
    <property type="entry name" value="RIBOSOMAL_L32E"/>
    <property type="match status" value="1"/>
</dbReference>
<dbReference type="PANTHER" id="PTHR23413:SF1">
    <property type="entry name" value="RIBOSOMAL PROTEIN L32"/>
    <property type="match status" value="1"/>
</dbReference>
<dbReference type="CDD" id="cd00513">
    <property type="entry name" value="Ribosomal_L32_L32e"/>
    <property type="match status" value="1"/>
</dbReference>
<keyword evidence="8" id="KW-1185">Reference proteome</keyword>
<evidence type="ECO:0000256" key="1">
    <source>
        <dbReference type="ARBA" id="ARBA00008431"/>
    </source>
</evidence>
<evidence type="ECO:0000256" key="4">
    <source>
        <dbReference type="ARBA" id="ARBA00035229"/>
    </source>
</evidence>
<dbReference type="HAMAP" id="MF_00810">
    <property type="entry name" value="Ribosomal_eL32"/>
    <property type="match status" value="1"/>
</dbReference>
<evidence type="ECO:0000256" key="2">
    <source>
        <dbReference type="ARBA" id="ARBA00022980"/>
    </source>
</evidence>
<evidence type="ECO:0000313" key="7">
    <source>
        <dbReference type="EMBL" id="QEE15349.1"/>
    </source>
</evidence>
<dbReference type="GeneID" id="41329170"/>
<proteinExistence type="inferred from homology"/>
<dbReference type="GO" id="GO:0006412">
    <property type="term" value="P:translation"/>
    <property type="evidence" value="ECO:0007669"/>
    <property type="project" value="UniProtKB-UniRule"/>
</dbReference>
<dbReference type="GO" id="GO:0022625">
    <property type="term" value="C:cytosolic large ribosomal subunit"/>
    <property type="evidence" value="ECO:0007669"/>
    <property type="project" value="TreeGrafter"/>
</dbReference>
<sequence length="162" mass="19201">MELHEKKRLLRIRTKKRKRNPSFARYESWRYKKLKNSGWRKQRGIDNKTRRKMKMGVKSPEPGYQAPKKIRGLHPSGLEDILIIHIEDLKNLTPEKHGIRISARLGARKRIKVVEYAQELGFKVFNTGYSKEDLLEIDEPSEEEEEMEEEKKDSNKKSKGKK</sequence>
<dbReference type="SMART" id="SM01393">
    <property type="entry name" value="Ribosomal_L32e"/>
    <property type="match status" value="1"/>
</dbReference>
<dbReference type="Proteomes" id="UP000321408">
    <property type="component" value="Chromosome"/>
</dbReference>
<dbReference type="InterPro" id="IPR018263">
    <property type="entry name" value="Ribosomal_eL32_CS"/>
</dbReference>
<dbReference type="OrthoDB" id="372100at2157"/>
<reference evidence="7 8" key="1">
    <citation type="journal article" date="2020" name="Nature">
        <title>Isolation of an archaeon at the prokaryote-eukaryote interface.</title>
        <authorList>
            <person name="Imachi H."/>
            <person name="Nobu M.K."/>
            <person name="Nakahara N."/>
            <person name="Morono Y."/>
            <person name="Ogawara M."/>
            <person name="Takaki Y."/>
            <person name="Takano Y."/>
            <person name="Uematsu K."/>
            <person name="Ikuta T."/>
            <person name="Ito M."/>
            <person name="Matsui Y."/>
            <person name="Miyazaki M."/>
            <person name="Murata K."/>
            <person name="Saito Y."/>
            <person name="Sakai S."/>
            <person name="Song C."/>
            <person name="Tasumi E."/>
            <person name="Yamanaka Y."/>
            <person name="Yamaguchi T."/>
            <person name="Kamagata Y."/>
            <person name="Tamaki H."/>
            <person name="Takai K."/>
        </authorList>
    </citation>
    <scope>NUCLEOTIDE SEQUENCE [LARGE SCALE GENOMIC DNA]</scope>
    <source>
        <strain evidence="7 8">MK-D1</strain>
    </source>
</reference>
<dbReference type="EMBL" id="CP042905">
    <property type="protein sequence ID" value="QEE15349.1"/>
    <property type="molecule type" value="Genomic_DNA"/>
</dbReference>
<dbReference type="RefSeq" id="WP_147662262.1">
    <property type="nucleotide sequence ID" value="NZ_CP042905.2"/>
</dbReference>
<name>A0A5B9D856_9ARCH</name>
<dbReference type="SUPFAM" id="SSF52042">
    <property type="entry name" value="Ribosomal protein L32e"/>
    <property type="match status" value="1"/>
</dbReference>
<evidence type="ECO:0000256" key="6">
    <source>
        <dbReference type="SAM" id="MobiDB-lite"/>
    </source>
</evidence>
<feature type="region of interest" description="Disordered" evidence="6">
    <location>
        <begin position="138"/>
        <end position="162"/>
    </location>
</feature>
<accession>A0A5B9D856</accession>
<dbReference type="GO" id="GO:0003735">
    <property type="term" value="F:structural constituent of ribosome"/>
    <property type="evidence" value="ECO:0007669"/>
    <property type="project" value="InterPro"/>
</dbReference>
<dbReference type="Pfam" id="PF01655">
    <property type="entry name" value="Ribosomal_L32e"/>
    <property type="match status" value="1"/>
</dbReference>
<feature type="compositionally biased region" description="Acidic residues" evidence="6">
    <location>
        <begin position="138"/>
        <end position="148"/>
    </location>
</feature>
<reference evidence="7 8" key="2">
    <citation type="journal article" date="2024" name="Int. J. Syst. Evol. Microbiol.">
        <title>Promethearchaeum syntrophicum gen. nov., sp. nov., an anaerobic, obligately syntrophic archaeon, the first isolate of the lineage 'Asgard' archaea, and proposal of the new archaeal phylum Promethearchaeota phyl. nov. and kingdom Promethearchaeati regn. nov.</title>
        <authorList>
            <person name="Imachi H."/>
            <person name="Nobu M.K."/>
            <person name="Kato S."/>
            <person name="Takaki Y."/>
            <person name="Miyazaki M."/>
            <person name="Miyata M."/>
            <person name="Ogawara M."/>
            <person name="Saito Y."/>
            <person name="Sakai S."/>
            <person name="Tahara Y.O."/>
            <person name="Takano Y."/>
            <person name="Tasumi E."/>
            <person name="Uematsu K."/>
            <person name="Yoshimura T."/>
            <person name="Itoh T."/>
            <person name="Ohkuma M."/>
            <person name="Takai K."/>
        </authorList>
    </citation>
    <scope>NUCLEOTIDE SEQUENCE [LARGE SCALE GENOMIC DNA]</scope>
    <source>
        <strain evidence="7 8">MK-D1</strain>
    </source>
</reference>
<evidence type="ECO:0000313" key="8">
    <source>
        <dbReference type="Proteomes" id="UP000321408"/>
    </source>
</evidence>
<dbReference type="InterPro" id="IPR036351">
    <property type="entry name" value="Ribosomal_eL32_sf"/>
</dbReference>
<dbReference type="InterPro" id="IPR023654">
    <property type="entry name" value="Ribosomal_eL32_arc"/>
</dbReference>
<dbReference type="AlphaFoldDB" id="A0A5B9D856"/>
<dbReference type="InterPro" id="IPR001515">
    <property type="entry name" value="Ribosomal_eL32"/>
</dbReference>
<comment type="similarity">
    <text evidence="1 5">Belongs to the eukaryotic ribosomal protein eL32 family.</text>
</comment>
<protein>
    <recommendedName>
        <fullName evidence="4 5">Large ribosomal subunit protein eL32</fullName>
    </recommendedName>
</protein>
<gene>
    <name evidence="5" type="primary">rpl32e</name>
    <name evidence="7" type="ORF">DSAG12_01174</name>
</gene>
<evidence type="ECO:0000256" key="3">
    <source>
        <dbReference type="ARBA" id="ARBA00023274"/>
    </source>
</evidence>
<evidence type="ECO:0000256" key="5">
    <source>
        <dbReference type="HAMAP-Rule" id="MF_00810"/>
    </source>
</evidence>
<dbReference type="NCBIfam" id="NF006332">
    <property type="entry name" value="PRK08562.1"/>
    <property type="match status" value="1"/>
</dbReference>
<keyword evidence="3 5" id="KW-0687">Ribonucleoprotein</keyword>